<keyword evidence="2" id="KW-1185">Reference proteome</keyword>
<gene>
    <name evidence="1" type="ORF">IV203_004369</name>
</gene>
<evidence type="ECO:0000313" key="2">
    <source>
        <dbReference type="Proteomes" id="UP000693970"/>
    </source>
</evidence>
<proteinExistence type="predicted"/>
<evidence type="ECO:0000313" key="1">
    <source>
        <dbReference type="EMBL" id="KAG7355013.1"/>
    </source>
</evidence>
<reference evidence="1" key="1">
    <citation type="journal article" date="2021" name="Sci. Rep.">
        <title>Diploid genomic architecture of Nitzschia inconspicua, an elite biomass production diatom.</title>
        <authorList>
            <person name="Oliver A."/>
            <person name="Podell S."/>
            <person name="Pinowska A."/>
            <person name="Traller J.C."/>
            <person name="Smith S.R."/>
            <person name="McClure R."/>
            <person name="Beliaev A."/>
            <person name="Bohutskyi P."/>
            <person name="Hill E.A."/>
            <person name="Rabines A."/>
            <person name="Zheng H."/>
            <person name="Allen L.Z."/>
            <person name="Kuo A."/>
            <person name="Grigoriev I.V."/>
            <person name="Allen A.E."/>
            <person name="Hazlebeck D."/>
            <person name="Allen E.E."/>
        </authorList>
    </citation>
    <scope>NUCLEOTIDE SEQUENCE</scope>
    <source>
        <strain evidence="1">Hildebrandi</strain>
    </source>
</reference>
<organism evidence="1 2">
    <name type="scientific">Nitzschia inconspicua</name>
    <dbReference type="NCBI Taxonomy" id="303405"/>
    <lineage>
        <taxon>Eukaryota</taxon>
        <taxon>Sar</taxon>
        <taxon>Stramenopiles</taxon>
        <taxon>Ochrophyta</taxon>
        <taxon>Bacillariophyta</taxon>
        <taxon>Bacillariophyceae</taxon>
        <taxon>Bacillariophycidae</taxon>
        <taxon>Bacillariales</taxon>
        <taxon>Bacillariaceae</taxon>
        <taxon>Nitzschia</taxon>
    </lineage>
</organism>
<evidence type="ECO:0008006" key="3">
    <source>
        <dbReference type="Google" id="ProtNLM"/>
    </source>
</evidence>
<name>A0A9K3L3G3_9STRA</name>
<sequence>MNACRAQYESSIRKYVSNPISDPMNHQTVISQKQNSLPIRTGCVSSPMPIADLALSTPVGEAMGADIPRTDPCGSHLKFPFRLHRILSEAEHLGFDHVIAWTSAGDGFRVFEPKIFA</sequence>
<reference evidence="1" key="2">
    <citation type="submission" date="2021-04" db="EMBL/GenBank/DDBJ databases">
        <authorList>
            <person name="Podell S."/>
        </authorList>
    </citation>
    <scope>NUCLEOTIDE SEQUENCE</scope>
    <source>
        <strain evidence="1">Hildebrandi</strain>
    </source>
</reference>
<dbReference type="AlphaFoldDB" id="A0A9K3L3G3"/>
<accession>A0A9K3L3G3</accession>
<dbReference type="Proteomes" id="UP000693970">
    <property type="component" value="Unassembled WGS sequence"/>
</dbReference>
<protein>
    <recommendedName>
        <fullName evidence="3">HSF-type DNA-binding domain-containing protein</fullName>
    </recommendedName>
</protein>
<comment type="caution">
    <text evidence="1">The sequence shown here is derived from an EMBL/GenBank/DDBJ whole genome shotgun (WGS) entry which is preliminary data.</text>
</comment>
<dbReference type="EMBL" id="JAGRRH010000016">
    <property type="protein sequence ID" value="KAG7355013.1"/>
    <property type="molecule type" value="Genomic_DNA"/>
</dbReference>